<feature type="signal peptide" evidence="2">
    <location>
        <begin position="1"/>
        <end position="23"/>
    </location>
</feature>
<evidence type="ECO:0000256" key="2">
    <source>
        <dbReference type="SAM" id="SignalP"/>
    </source>
</evidence>
<gene>
    <name evidence="4" type="ORF">WMO63_06100</name>
</gene>
<keyword evidence="5" id="KW-1185">Reference proteome</keyword>
<feature type="domain" description="Type VII secretion system protein EssD-like" evidence="3">
    <location>
        <begin position="154"/>
        <end position="226"/>
    </location>
</feature>
<feature type="chain" id="PRO_5045610575" evidence="2">
    <location>
        <begin position="24"/>
        <end position="302"/>
    </location>
</feature>
<proteinExistence type="predicted"/>
<dbReference type="PROSITE" id="PS51257">
    <property type="entry name" value="PROKAR_LIPOPROTEIN"/>
    <property type="match status" value="1"/>
</dbReference>
<dbReference type="InterPro" id="IPR044929">
    <property type="entry name" value="DNA/RNA_non-sp_Endonuclease_sf"/>
</dbReference>
<keyword evidence="4" id="KW-0540">Nuclease</keyword>
<comment type="caution">
    <text evidence="4">The sequence shown here is derived from an EMBL/GenBank/DDBJ whole genome shotgun (WGS) entry which is preliminary data.</text>
</comment>
<dbReference type="Pfam" id="PF13930">
    <property type="entry name" value="Endonuclea_NS_2"/>
    <property type="match status" value="1"/>
</dbReference>
<dbReference type="InterPro" id="IPR044927">
    <property type="entry name" value="Endonuclea_NS_2"/>
</dbReference>
<feature type="region of interest" description="Disordered" evidence="1">
    <location>
        <begin position="40"/>
        <end position="61"/>
    </location>
</feature>
<evidence type="ECO:0000313" key="4">
    <source>
        <dbReference type="EMBL" id="MEQ2465243.1"/>
    </source>
</evidence>
<accession>A0ABV1EVX8</accession>
<feature type="region of interest" description="Disordered" evidence="1">
    <location>
        <begin position="234"/>
        <end position="271"/>
    </location>
</feature>
<dbReference type="RefSeq" id="WP_031538022.1">
    <property type="nucleotide sequence ID" value="NZ_JBBMFN010000009.1"/>
</dbReference>
<evidence type="ECO:0000313" key="5">
    <source>
        <dbReference type="Proteomes" id="UP001465426"/>
    </source>
</evidence>
<evidence type="ECO:0000256" key="1">
    <source>
        <dbReference type="SAM" id="MobiDB-lite"/>
    </source>
</evidence>
<evidence type="ECO:0000259" key="3">
    <source>
        <dbReference type="Pfam" id="PF13930"/>
    </source>
</evidence>
<protein>
    <submittedName>
        <fullName evidence="4">DNA/RNA non-specific endonuclease</fullName>
    </submittedName>
</protein>
<reference evidence="4 5" key="1">
    <citation type="submission" date="2024-03" db="EMBL/GenBank/DDBJ databases">
        <title>Human intestinal bacterial collection.</title>
        <authorList>
            <person name="Pauvert C."/>
            <person name="Hitch T.C.A."/>
            <person name="Clavel T."/>
        </authorList>
    </citation>
    <scope>NUCLEOTIDE SEQUENCE [LARGE SCALE GENOMIC DNA]</scope>
    <source>
        <strain evidence="4 5">CLA-SR-H024</strain>
    </source>
</reference>
<dbReference type="EMBL" id="JBBMFN010000009">
    <property type="protein sequence ID" value="MEQ2465243.1"/>
    <property type="molecule type" value="Genomic_DNA"/>
</dbReference>
<feature type="compositionally biased region" description="Acidic residues" evidence="1">
    <location>
        <begin position="46"/>
        <end position="61"/>
    </location>
</feature>
<name>A0ABV1EVX8_9BACI</name>
<organism evidence="4 5">
    <name type="scientific">Niallia hominis</name>
    <dbReference type="NCBI Taxonomy" id="3133173"/>
    <lineage>
        <taxon>Bacteria</taxon>
        <taxon>Bacillati</taxon>
        <taxon>Bacillota</taxon>
        <taxon>Bacilli</taxon>
        <taxon>Bacillales</taxon>
        <taxon>Bacillaceae</taxon>
        <taxon>Niallia</taxon>
    </lineage>
</organism>
<sequence length="302" mass="33139">MNKKMNYLIMILMTIVMVGCANVEDTSNKNGETEIQEVTTVNTNENSEEETSTKDDDESVVEETQTEPNNELFAGYKLMEVDGGDLSGHRESNVVVDIGYGDREYWAFTNEYGQLVRVVADEIILQDDDNEPVLSSGRYYPDEAKVPGVESDVLDEGHIIADSLGGVSNAYNITPQDSTLNRHGDQAYMEEVIRKAGGATNFEAIITYPNTETQIPSSYQYTYTIKGNVITDSFDNVNPDEVNESLGLTDSEPTDSSSSNTNEDISSIDTNGNGMVTIAEAKAAGFSMPITSDHWLNLDINS</sequence>
<keyword evidence="4" id="KW-0255">Endonuclease</keyword>
<dbReference type="Proteomes" id="UP001465426">
    <property type="component" value="Unassembled WGS sequence"/>
</dbReference>
<feature type="compositionally biased region" description="Low complexity" evidence="1">
    <location>
        <begin position="250"/>
        <end position="269"/>
    </location>
</feature>
<keyword evidence="2" id="KW-0732">Signal</keyword>
<keyword evidence="4" id="KW-0378">Hydrolase</keyword>
<dbReference type="GO" id="GO:0004519">
    <property type="term" value="F:endonuclease activity"/>
    <property type="evidence" value="ECO:0007669"/>
    <property type="project" value="UniProtKB-KW"/>
</dbReference>
<dbReference type="Gene3D" id="3.40.570.10">
    <property type="entry name" value="Extracellular Endonuclease, subunit A"/>
    <property type="match status" value="1"/>
</dbReference>